<dbReference type="SMART" id="SM00487">
    <property type="entry name" value="DEXDc"/>
    <property type="match status" value="1"/>
</dbReference>
<evidence type="ECO:0000256" key="5">
    <source>
        <dbReference type="ARBA" id="ARBA00022747"/>
    </source>
</evidence>
<dbReference type="GO" id="GO:0009307">
    <property type="term" value="P:DNA restriction-modification system"/>
    <property type="evidence" value="ECO:0007669"/>
    <property type="project" value="UniProtKB-KW"/>
</dbReference>
<protein>
    <recommendedName>
        <fullName evidence="10">Type I restriction enzyme endonuclease subunit</fullName>
        <shortName evidence="10">R protein</shortName>
        <ecNumber evidence="10">3.1.21.3</ecNumber>
    </recommendedName>
</protein>
<dbReference type="OrthoDB" id="9758243at2"/>
<dbReference type="InterPro" id="IPR004473">
    <property type="entry name" value="Restrct_endonuc_typeI_HsdR"/>
</dbReference>
<evidence type="ECO:0000256" key="8">
    <source>
        <dbReference type="ARBA" id="ARBA00022840"/>
    </source>
</evidence>
<evidence type="ECO:0000313" key="13">
    <source>
        <dbReference type="Proteomes" id="UP000196536"/>
    </source>
</evidence>
<gene>
    <name evidence="12" type="ORF">CAP51_02625</name>
</gene>
<dbReference type="Proteomes" id="UP000196536">
    <property type="component" value="Unassembled WGS sequence"/>
</dbReference>
<keyword evidence="9 10" id="KW-0238">DNA-binding</keyword>
<evidence type="ECO:0000256" key="3">
    <source>
        <dbReference type="ARBA" id="ARBA00022722"/>
    </source>
</evidence>
<dbReference type="InterPro" id="IPR051268">
    <property type="entry name" value="Type-I_R_enzyme_R_subunit"/>
</dbReference>
<dbReference type="InterPro" id="IPR055180">
    <property type="entry name" value="HsdR_RecA-like_helicase_dom_2"/>
</dbReference>
<dbReference type="Gene3D" id="3.40.50.300">
    <property type="entry name" value="P-loop containing nucleotide triphosphate hydrolases"/>
    <property type="match status" value="2"/>
</dbReference>
<accession>A0A1Z9Z263</accession>
<dbReference type="RefSeq" id="WP_087619196.1">
    <property type="nucleotide sequence ID" value="NZ_NEXX01000001.1"/>
</dbReference>
<keyword evidence="12" id="KW-0347">Helicase</keyword>
<evidence type="ECO:0000259" key="11">
    <source>
        <dbReference type="PROSITE" id="PS51192"/>
    </source>
</evidence>
<dbReference type="Gene3D" id="3.90.1570.50">
    <property type="match status" value="1"/>
</dbReference>
<evidence type="ECO:0000256" key="7">
    <source>
        <dbReference type="ARBA" id="ARBA00022801"/>
    </source>
</evidence>
<evidence type="ECO:0000256" key="10">
    <source>
        <dbReference type="RuleBase" id="RU364115"/>
    </source>
</evidence>
<dbReference type="PANTHER" id="PTHR30195">
    <property type="entry name" value="TYPE I SITE-SPECIFIC DEOXYRIBONUCLEASE PROTEIN SUBUNIT M AND R"/>
    <property type="match status" value="1"/>
</dbReference>
<evidence type="ECO:0000256" key="6">
    <source>
        <dbReference type="ARBA" id="ARBA00022759"/>
    </source>
</evidence>
<sequence>MTFKNEAAFEQAFIETLFNKGWDSTVLKNPTEQDLINNWANILFENNSGIDRLNGQPLTDSEMAQILEQIKNLRTPLALNGFINGKSVAIKRDNPNDILHLSKEISLSIYDRQEIAAGQSRYQIVQQPKFPTSSPILNDRRGDIMLLINGMPVFHVELKRSGVPVSQATYQIENYARSGIFSGLFSLVQIFVAMNPEETKYFANPGPDGSFNSDYYFNWADFNNEPMNYWKDIAAYFLSIPMAHQLIGFYTVADKTDGILKVMRSYQYFAVRAISDRVARIEWDGRDRLGGYIWHTTGSGKTMTSFKSAYLIATSQDADKVIFLMDRIELGTQSLEQYNNFADTEDFVQSTENTHALISKLKSNNPNEVLIVSSIQKMSNIKQEEGGLKAHDIEQMQKKRIVIIVDEAHRSTFGDMLITIKETFPQAVFFGFTGTPIQEENEKNMNTTATVFGHELHRYSIADGIRDKNVLGFDPYLISTYKDSKLREAVALDEAKANTVREALDDPKKKEIYLRFMDKSQVAMAGHWDKANNYVKGIEDYLPTEQYRRPAHQNKVVEDILENWMQYSQNNKFHGMFATSSIAEAIEYYRLFKKLKPELKITALFDPNIDNNGHAKFKEDGLVEIISDYNTRYGMEFSLATHAKMKRDIADRLAHKELYKRVEHTPEKQLDLLIVVDQMLTGFDSKWVNTLYLDKMLEYANLIQAFSRTNRLFGKDKPFGIIRYYRRPHTMKRNIDAAVKLYSGDKPLALFVDKLQDNLNKLNSIFSDIALLFKHAGIKNFEKLPKDKAACGQFAKLFKQFNEHLQAAKIQGFNWNKRTYNSDEMDSTEPPLLLAIDEQTYLILALRYKELFSEGGSGGGGDNVPFEIEGYLTEIDTDKIDSDYMNSRFTKYLKALHEGEKAISVEEALNELHKSFAALTHDEQKIANIFLHDVQRGDVQFIEGKSFRDFITEYQFKAKEDEIHAIATSFGIDETKLRQLINAHVNENNINEFARFDVLLSTVDKAKAKLYFEKEEGATIPLFRVNVKIAAFLKEFILKNSQSD</sequence>
<comment type="catalytic activity">
    <reaction evidence="1 10">
        <text>Endonucleolytic cleavage of DNA to give random double-stranded fragments with terminal 5'-phosphates, ATP is simultaneously hydrolyzed.</text>
        <dbReference type="EC" id="3.1.21.3"/>
    </reaction>
</comment>
<proteinExistence type="inferred from homology"/>
<dbReference type="InterPro" id="IPR022625">
    <property type="entry name" value="TypeI_RM_Rsu_C"/>
</dbReference>
<comment type="similarity">
    <text evidence="2 10">Belongs to the HsdR family.</text>
</comment>
<dbReference type="GO" id="GO:0004386">
    <property type="term" value="F:helicase activity"/>
    <property type="evidence" value="ECO:0007669"/>
    <property type="project" value="UniProtKB-KW"/>
</dbReference>
<keyword evidence="13" id="KW-1185">Reference proteome</keyword>
<reference evidence="12 13" key="1">
    <citation type="submission" date="2017-05" db="EMBL/GenBank/DDBJ databases">
        <title>Acinetobacter populi ANC 5415 (= PBJ7), whole genome shotgun sequencing project.</title>
        <authorList>
            <person name="Nemec A."/>
            <person name="Radolfova-Krizova L."/>
        </authorList>
    </citation>
    <scope>NUCLEOTIDE SEQUENCE [LARGE SCALE GENOMIC DNA]</scope>
    <source>
        <strain evidence="12 13">PBJ7</strain>
    </source>
</reference>
<dbReference type="CDD" id="cd22332">
    <property type="entry name" value="HsdR_N"/>
    <property type="match status" value="1"/>
</dbReference>
<dbReference type="PANTHER" id="PTHR30195:SF16">
    <property type="entry name" value="TYPE I RESTRICTION ENZYME ENDONUCLEASE SUBUNIT"/>
    <property type="match status" value="1"/>
</dbReference>
<dbReference type="NCBIfam" id="TIGR00348">
    <property type="entry name" value="hsdR"/>
    <property type="match status" value="1"/>
</dbReference>
<dbReference type="SUPFAM" id="SSF52540">
    <property type="entry name" value="P-loop containing nucleoside triphosphate hydrolases"/>
    <property type="match status" value="2"/>
</dbReference>
<evidence type="ECO:0000313" key="12">
    <source>
        <dbReference type="EMBL" id="OUY08529.1"/>
    </source>
</evidence>
<dbReference type="GO" id="GO:0003677">
    <property type="term" value="F:DNA binding"/>
    <property type="evidence" value="ECO:0007669"/>
    <property type="project" value="UniProtKB-KW"/>
</dbReference>
<dbReference type="InterPro" id="IPR014001">
    <property type="entry name" value="Helicase_ATP-bd"/>
</dbReference>
<dbReference type="AlphaFoldDB" id="A0A1Z9Z263"/>
<name>A0A1Z9Z263_9GAMM</name>
<keyword evidence="8 10" id="KW-0067">ATP-binding</keyword>
<dbReference type="Pfam" id="PF18766">
    <property type="entry name" value="SWI2_SNF2"/>
    <property type="match status" value="1"/>
</dbReference>
<dbReference type="InterPro" id="IPR007409">
    <property type="entry name" value="Restrct_endonuc_type1_HsdR_N"/>
</dbReference>
<dbReference type="EMBL" id="NEXX01000001">
    <property type="protein sequence ID" value="OUY08529.1"/>
    <property type="molecule type" value="Genomic_DNA"/>
</dbReference>
<feature type="domain" description="Helicase ATP-binding" evidence="11">
    <location>
        <begin position="282"/>
        <end position="454"/>
    </location>
</feature>
<dbReference type="GO" id="GO:0005524">
    <property type="term" value="F:ATP binding"/>
    <property type="evidence" value="ECO:0007669"/>
    <property type="project" value="UniProtKB-KW"/>
</dbReference>
<evidence type="ECO:0000256" key="1">
    <source>
        <dbReference type="ARBA" id="ARBA00000851"/>
    </source>
</evidence>
<evidence type="ECO:0000256" key="4">
    <source>
        <dbReference type="ARBA" id="ARBA00022741"/>
    </source>
</evidence>
<evidence type="ECO:0000256" key="2">
    <source>
        <dbReference type="ARBA" id="ARBA00008598"/>
    </source>
</evidence>
<comment type="caution">
    <text evidence="12">The sequence shown here is derived from an EMBL/GenBank/DDBJ whole genome shotgun (WGS) entry which is preliminary data.</text>
</comment>
<comment type="function">
    <text evidence="10">Subunit R is required for both nuclease and ATPase activities, but not for modification.</text>
</comment>
<keyword evidence="6" id="KW-0255">Endonuclease</keyword>
<dbReference type="Pfam" id="PF22679">
    <property type="entry name" value="T1R_D3-like"/>
    <property type="match status" value="1"/>
</dbReference>
<dbReference type="InterPro" id="IPR027417">
    <property type="entry name" value="P-loop_NTPase"/>
</dbReference>
<dbReference type="Pfam" id="PF04313">
    <property type="entry name" value="HSDR_N"/>
    <property type="match status" value="1"/>
</dbReference>
<keyword evidence="3" id="KW-0540">Nuclease</keyword>
<keyword evidence="5 10" id="KW-0680">Restriction system</keyword>
<dbReference type="InterPro" id="IPR040980">
    <property type="entry name" value="SWI2_SNF2"/>
</dbReference>
<evidence type="ECO:0000256" key="9">
    <source>
        <dbReference type="ARBA" id="ARBA00023125"/>
    </source>
</evidence>
<dbReference type="EC" id="3.1.21.3" evidence="10"/>
<dbReference type="Pfam" id="PF12008">
    <property type="entry name" value="EcoR124_C"/>
    <property type="match status" value="1"/>
</dbReference>
<dbReference type="GO" id="GO:0009035">
    <property type="term" value="F:type I site-specific deoxyribonuclease activity"/>
    <property type="evidence" value="ECO:0007669"/>
    <property type="project" value="UniProtKB-EC"/>
</dbReference>
<organism evidence="12 13">
    <name type="scientific">Acinetobacter populi</name>
    <dbReference type="NCBI Taxonomy" id="1582270"/>
    <lineage>
        <taxon>Bacteria</taxon>
        <taxon>Pseudomonadati</taxon>
        <taxon>Pseudomonadota</taxon>
        <taxon>Gammaproteobacteria</taxon>
        <taxon>Moraxellales</taxon>
        <taxon>Moraxellaceae</taxon>
        <taxon>Acinetobacter</taxon>
    </lineage>
</organism>
<dbReference type="CDD" id="cd18800">
    <property type="entry name" value="SF2_C_EcoR124I-like"/>
    <property type="match status" value="1"/>
</dbReference>
<keyword evidence="7 10" id="KW-0378">Hydrolase</keyword>
<comment type="subunit">
    <text evidence="10">The type I restriction/modification system is composed of three polypeptides R, M and S.</text>
</comment>
<keyword evidence="4 10" id="KW-0547">Nucleotide-binding</keyword>
<dbReference type="PROSITE" id="PS51192">
    <property type="entry name" value="HELICASE_ATP_BIND_1"/>
    <property type="match status" value="1"/>
</dbReference>